<evidence type="ECO:0000259" key="6">
    <source>
        <dbReference type="Pfam" id="PF01061"/>
    </source>
</evidence>
<keyword evidence="3 5" id="KW-1133">Transmembrane helix</keyword>
<evidence type="ECO:0000313" key="8">
    <source>
        <dbReference type="Proteomes" id="UP000009183"/>
    </source>
</evidence>
<name>F6HX58_VITVI</name>
<evidence type="ECO:0000256" key="1">
    <source>
        <dbReference type="ARBA" id="ARBA00004141"/>
    </source>
</evidence>
<dbReference type="EMBL" id="FN596494">
    <property type="protein sequence ID" value="CCB59528.1"/>
    <property type="molecule type" value="Genomic_DNA"/>
</dbReference>
<feature type="transmembrane region" description="Helical" evidence="5">
    <location>
        <begin position="176"/>
        <end position="194"/>
    </location>
</feature>
<organism evidence="7 8">
    <name type="scientific">Vitis vinifera</name>
    <name type="common">Grape</name>
    <dbReference type="NCBI Taxonomy" id="29760"/>
    <lineage>
        <taxon>Eukaryota</taxon>
        <taxon>Viridiplantae</taxon>
        <taxon>Streptophyta</taxon>
        <taxon>Embryophyta</taxon>
        <taxon>Tracheophyta</taxon>
        <taxon>Spermatophyta</taxon>
        <taxon>Magnoliopsida</taxon>
        <taxon>eudicotyledons</taxon>
        <taxon>Gunneridae</taxon>
        <taxon>Pentapetalae</taxon>
        <taxon>rosids</taxon>
        <taxon>Vitales</taxon>
        <taxon>Vitaceae</taxon>
        <taxon>Viteae</taxon>
        <taxon>Vitis</taxon>
    </lineage>
</organism>
<gene>
    <name evidence="7" type="ordered locus">VIT_09s0002g05430</name>
</gene>
<dbReference type="Pfam" id="PF01061">
    <property type="entry name" value="ABC2_membrane"/>
    <property type="match status" value="1"/>
</dbReference>
<feature type="domain" description="ABC-2 type transporter transmembrane" evidence="6">
    <location>
        <begin position="123"/>
        <end position="191"/>
    </location>
</feature>
<keyword evidence="2 5" id="KW-0812">Transmembrane</keyword>
<dbReference type="PANTHER" id="PTHR48040:SF20">
    <property type="entry name" value="PLEIOTROPIC DRUG RESISTANCE PROTEIN 1"/>
    <property type="match status" value="1"/>
</dbReference>
<evidence type="ECO:0000256" key="2">
    <source>
        <dbReference type="ARBA" id="ARBA00022692"/>
    </source>
</evidence>
<feature type="transmembrane region" description="Helical" evidence="5">
    <location>
        <begin position="142"/>
        <end position="161"/>
    </location>
</feature>
<proteinExistence type="predicted"/>
<evidence type="ECO:0000313" key="7">
    <source>
        <dbReference type="EMBL" id="CCB59528.1"/>
    </source>
</evidence>
<dbReference type="GO" id="GO:0016020">
    <property type="term" value="C:membrane"/>
    <property type="evidence" value="ECO:0007669"/>
    <property type="project" value="UniProtKB-SubCell"/>
</dbReference>
<evidence type="ECO:0000256" key="3">
    <source>
        <dbReference type="ARBA" id="ARBA00022989"/>
    </source>
</evidence>
<dbReference type="Proteomes" id="UP000009183">
    <property type="component" value="Chromosome 9"/>
</dbReference>
<evidence type="ECO:0000256" key="5">
    <source>
        <dbReference type="SAM" id="Phobius"/>
    </source>
</evidence>
<protein>
    <recommendedName>
        <fullName evidence="6">ABC-2 type transporter transmembrane domain-containing protein</fullName>
    </recommendedName>
</protein>
<dbReference type="GO" id="GO:0140359">
    <property type="term" value="F:ABC-type transporter activity"/>
    <property type="evidence" value="ECO:0007669"/>
    <property type="project" value="InterPro"/>
</dbReference>
<keyword evidence="4 5" id="KW-0472">Membrane</keyword>
<accession>F6HX58</accession>
<dbReference type="PaxDb" id="29760-VIT_09s0002g05430.t01"/>
<dbReference type="eggNOG" id="KOG0065">
    <property type="taxonomic scope" value="Eukaryota"/>
</dbReference>
<dbReference type="PANTHER" id="PTHR48040">
    <property type="entry name" value="PLEIOTROPIC DRUG RESISTANCE PROTEIN 1-LIKE ISOFORM X1"/>
    <property type="match status" value="1"/>
</dbReference>
<dbReference type="AlphaFoldDB" id="F6HX58"/>
<reference evidence="8" key="1">
    <citation type="journal article" date="2007" name="Nature">
        <title>The grapevine genome sequence suggests ancestral hexaploidization in major angiosperm phyla.</title>
        <authorList>
            <consortium name="The French-Italian Public Consortium for Grapevine Genome Characterization."/>
            <person name="Jaillon O."/>
            <person name="Aury J.-M."/>
            <person name="Noel B."/>
            <person name="Policriti A."/>
            <person name="Clepet C."/>
            <person name="Casagrande A."/>
            <person name="Choisne N."/>
            <person name="Aubourg S."/>
            <person name="Vitulo N."/>
            <person name="Jubin C."/>
            <person name="Vezzi A."/>
            <person name="Legeai F."/>
            <person name="Hugueney P."/>
            <person name="Dasilva C."/>
            <person name="Horner D."/>
            <person name="Mica E."/>
            <person name="Jublot D."/>
            <person name="Poulain J."/>
            <person name="Bruyere C."/>
            <person name="Billault A."/>
            <person name="Segurens B."/>
            <person name="Gouyvenoux M."/>
            <person name="Ugarte E."/>
            <person name="Cattonaro F."/>
            <person name="Anthouard V."/>
            <person name="Vico V."/>
            <person name="Del Fabbro C."/>
            <person name="Alaux M."/>
            <person name="Di Gaspero G."/>
            <person name="Dumas V."/>
            <person name="Felice N."/>
            <person name="Paillard S."/>
            <person name="Juman I."/>
            <person name="Moroldo M."/>
            <person name="Scalabrin S."/>
            <person name="Canaguier A."/>
            <person name="Le Clainche I."/>
            <person name="Malacrida G."/>
            <person name="Durand E."/>
            <person name="Pesole G."/>
            <person name="Laucou V."/>
            <person name="Chatelet P."/>
            <person name="Merdinoglu D."/>
            <person name="Delledonne M."/>
            <person name="Pezzotti M."/>
            <person name="Lecharny A."/>
            <person name="Scarpelli C."/>
            <person name="Artiguenave F."/>
            <person name="Pe M.E."/>
            <person name="Valle G."/>
            <person name="Morgante M."/>
            <person name="Caboche M."/>
            <person name="Adam-Blondon A.-F."/>
            <person name="Weissenbach J."/>
            <person name="Quetier F."/>
            <person name="Wincker P."/>
        </authorList>
    </citation>
    <scope>NUCLEOTIDE SEQUENCE [LARGE SCALE GENOMIC DNA]</scope>
    <source>
        <strain evidence="8">cv. Pinot noir / PN40024</strain>
    </source>
</reference>
<evidence type="ECO:0000256" key="4">
    <source>
        <dbReference type="ARBA" id="ARBA00023136"/>
    </source>
</evidence>
<comment type="subcellular location">
    <subcellularLocation>
        <location evidence="1">Membrane</location>
        <topology evidence="1">Multi-pass membrane protein</topology>
    </subcellularLocation>
</comment>
<dbReference type="STRING" id="29760.F6HX58"/>
<dbReference type="HOGENOM" id="CLU_080029_0_0_1"/>
<sequence length="200" mass="23324">MRTVRNTVDTGKTVVCTIHQLSIDIFEAFDELLLMKHSSQLIKYFEELKESVKIKESYNPATWMLEVTTTAQEVFLGVDFKEIYKNSDLFRRNKDLIEKLSQPAPGSKEHYFPTQYCQPFFTQRMANLWKQRLSYWRNTPYTAVRFLFTVGIALMLGTMFWDLGTRRKRSIDLDNAIGAMFSAVIFLGIQNSAFREASRS</sequence>
<dbReference type="InParanoid" id="F6HX58"/>
<dbReference type="InterPro" id="IPR013525">
    <property type="entry name" value="ABC2_TM"/>
</dbReference>
<keyword evidence="8" id="KW-1185">Reference proteome</keyword>